<keyword evidence="3" id="KW-1185">Reference proteome</keyword>
<proteinExistence type="predicted"/>
<evidence type="ECO:0000313" key="2">
    <source>
        <dbReference type="EMBL" id="PXX61050.1"/>
    </source>
</evidence>
<organism evidence="2 3">
    <name type="scientific">Nocardia tenerifensis</name>
    <dbReference type="NCBI Taxonomy" id="228006"/>
    <lineage>
        <taxon>Bacteria</taxon>
        <taxon>Bacillati</taxon>
        <taxon>Actinomycetota</taxon>
        <taxon>Actinomycetes</taxon>
        <taxon>Mycobacteriales</taxon>
        <taxon>Nocardiaceae</taxon>
        <taxon>Nocardia</taxon>
    </lineage>
</organism>
<evidence type="ECO:0000313" key="3">
    <source>
        <dbReference type="Proteomes" id="UP000247569"/>
    </source>
</evidence>
<evidence type="ECO:0000256" key="1">
    <source>
        <dbReference type="SAM" id="MobiDB-lite"/>
    </source>
</evidence>
<sequence length="48" mass="5354">MDILVTLVALAICAIAVWGAISFWTEGGYDRHEPERTAHGPRLDDDDR</sequence>
<dbReference type="EMBL" id="QJKF01000009">
    <property type="protein sequence ID" value="PXX61050.1"/>
    <property type="molecule type" value="Genomic_DNA"/>
</dbReference>
<dbReference type="AlphaFoldDB" id="A0A318JXB2"/>
<feature type="region of interest" description="Disordered" evidence="1">
    <location>
        <begin position="28"/>
        <end position="48"/>
    </location>
</feature>
<name>A0A318JXB2_9NOCA</name>
<gene>
    <name evidence="2" type="ORF">DFR70_109241</name>
</gene>
<protein>
    <submittedName>
        <fullName evidence="2">Uncharacterized protein</fullName>
    </submittedName>
</protein>
<dbReference type="RefSeq" id="WP_157195609.1">
    <property type="nucleotide sequence ID" value="NZ_QJKF01000009.1"/>
</dbReference>
<accession>A0A318JXB2</accession>
<reference evidence="2 3" key="1">
    <citation type="submission" date="2018-05" db="EMBL/GenBank/DDBJ databases">
        <title>Genomic Encyclopedia of Type Strains, Phase IV (KMG-IV): sequencing the most valuable type-strain genomes for metagenomic binning, comparative biology and taxonomic classification.</title>
        <authorList>
            <person name="Goeker M."/>
        </authorList>
    </citation>
    <scope>NUCLEOTIDE SEQUENCE [LARGE SCALE GENOMIC DNA]</scope>
    <source>
        <strain evidence="2 3">DSM 44704</strain>
    </source>
</reference>
<comment type="caution">
    <text evidence="2">The sequence shown here is derived from an EMBL/GenBank/DDBJ whole genome shotgun (WGS) entry which is preliminary data.</text>
</comment>
<dbReference type="Proteomes" id="UP000247569">
    <property type="component" value="Unassembled WGS sequence"/>
</dbReference>